<organism evidence="1 2">
    <name type="scientific">Entomophthora muscae</name>
    <dbReference type="NCBI Taxonomy" id="34485"/>
    <lineage>
        <taxon>Eukaryota</taxon>
        <taxon>Fungi</taxon>
        <taxon>Fungi incertae sedis</taxon>
        <taxon>Zoopagomycota</taxon>
        <taxon>Entomophthoromycotina</taxon>
        <taxon>Entomophthoromycetes</taxon>
        <taxon>Entomophthorales</taxon>
        <taxon>Entomophthoraceae</taxon>
        <taxon>Entomophthora</taxon>
    </lineage>
</organism>
<evidence type="ECO:0000313" key="2">
    <source>
        <dbReference type="Proteomes" id="UP001165960"/>
    </source>
</evidence>
<keyword evidence="1" id="KW-0808">Transferase</keyword>
<reference evidence="1" key="1">
    <citation type="submission" date="2022-04" db="EMBL/GenBank/DDBJ databases">
        <title>Genome of the entomopathogenic fungus Entomophthora muscae.</title>
        <authorList>
            <person name="Elya C."/>
            <person name="Lovett B.R."/>
            <person name="Lee E."/>
            <person name="Macias A.M."/>
            <person name="Hajek A.E."/>
            <person name="De Bivort B.L."/>
            <person name="Kasson M.T."/>
            <person name="De Fine Licht H.H."/>
            <person name="Stajich J.E."/>
        </authorList>
    </citation>
    <scope>NUCLEOTIDE SEQUENCE</scope>
    <source>
        <strain evidence="1">Berkeley</strain>
    </source>
</reference>
<keyword evidence="2" id="KW-1185">Reference proteome</keyword>
<keyword evidence="1" id="KW-0418">Kinase</keyword>
<dbReference type="EMBL" id="QTSX02005149">
    <property type="protein sequence ID" value="KAJ9060688.1"/>
    <property type="molecule type" value="Genomic_DNA"/>
</dbReference>
<gene>
    <name evidence="1" type="primary">SKN7_7</name>
    <name evidence="1" type="ORF">DSO57_1028303</name>
</gene>
<proteinExistence type="predicted"/>
<name>A0ACC2SEF9_9FUNG</name>
<comment type="caution">
    <text evidence="1">The sequence shown here is derived from an EMBL/GenBank/DDBJ whole genome shotgun (WGS) entry which is preliminary data.</text>
</comment>
<dbReference type="Proteomes" id="UP001165960">
    <property type="component" value="Unassembled WGS sequence"/>
</dbReference>
<accession>A0ACC2SEF9</accession>
<protein>
    <submittedName>
        <fullName evidence="1">Kinase-regulated stress-responsive transcription factor skn7</fullName>
    </submittedName>
</protein>
<evidence type="ECO:0000313" key="1">
    <source>
        <dbReference type="EMBL" id="KAJ9060688.1"/>
    </source>
</evidence>
<sequence length="520" mass="58643">MDDTLSPINPVASGPTDFIQKLFRMINDPHSSTLTQWSEAGDTFIIFDPHDFAKLLLPRHFKHNNFQSFIRQLNKYGFSKVKRANDDKLWEFKHDHFSRNGVDLLKEIKRKAASTRRVSVNSLDNGVLDSYGETPPPHALTPVSSTNTESLLRACLEKVNRLEKRLNAPSPMINKRLERMMGEVSSLHKVMMAQDELMQTIVQCIVSQEKALLLSVDPQVRREYAPPVVNQNTNTVHQPQFSANIQRLVQTYKQVSKASGEILNSFSQAAQELHPCITPTSEPQAQTQPQNQSQGGFSFSMPNAFNQIAAATAPPAAQELAVQQDFSYPLKTFPKEGVPARKRPKVKGESASLPWTWIVPPNVLLVDDDPTCQAIYARSLQILGCSYEIAADGVEAVKKMQSRKYDMVLMDIWMPEMDGLSATKRIREFDRDTPIIAITGDYREADRDFYLEQGINEVLGKPLRVGELGPIMQKHWLKFCITRDSEPAQDFSQLQYSNQLPPQNPPHLQAPFFPSSASHS</sequence>